<dbReference type="Proteomes" id="UP000035579">
    <property type="component" value="Chromosome"/>
</dbReference>
<sequence length="546" mass="57302">MNVRLLAALLCLAAVSTGCIINNNGHDHDTDPQPGDVSFLWSFAGASTAGRCTDVPEVRKVRITIPGQTLLNGGIYPCNTSGVDGITLSNFAPGGYNYTVEALGYSDEVLYTANGAFTVNGNKQVSTTLAPVTRPPAPGDVTFLWAFSGSPLRHCADVPEVRKVRITIPGQTLLNGGIYACNTTGVDGIILRAFAPGGYGYTVDALGSSDEVLYSAGGSFTVNGDRQVNVVLAPFTPPPAPGDVTFLWTFSDGRCADVPDVKSIRISIPGETLANGGIYPCNTSGVDGIVLHDFRPGAYSFTLEAISYSGTVLYTGSGSFTVNGDIRVNYTLTPSGGPSSYAYVSWTFPPNTTSPNPTCAQAGVVSVDVSIDGGAWTRLSCMDGAGANQIRSPYLPPGSHTIAFIGVGSGGQHYYYTQSTMETRAGAPVSVSYLLRPVGGMALRWELREGSVTRTCAQAGVTTMAINLQNTATGEYVYGAAGDAQPCTGAPILYNYLEPGNYRVYIRGTGPDVFYTNEDGSPVTLTVKAFELKSSADAVTIVLMRK</sequence>
<dbReference type="Proteomes" id="UP000256345">
    <property type="component" value="Unassembled WGS sequence"/>
</dbReference>
<accession>A0AAC8QBW0</accession>
<evidence type="ECO:0000313" key="3">
    <source>
        <dbReference type="EMBL" id="REG37169.1"/>
    </source>
</evidence>
<dbReference type="EMBL" id="QUMU01000001">
    <property type="protein sequence ID" value="REG37169.1"/>
    <property type="molecule type" value="Genomic_DNA"/>
</dbReference>
<feature type="chain" id="PRO_5041934241" description="PEGA domain-containing protein" evidence="1">
    <location>
        <begin position="22"/>
        <end position="546"/>
    </location>
</feature>
<dbReference type="PROSITE" id="PS51257">
    <property type="entry name" value="PROKAR_LIPOPROTEIN"/>
    <property type="match status" value="1"/>
</dbReference>
<organism evidence="2 4">
    <name type="scientific">Archangium gephyra</name>
    <dbReference type="NCBI Taxonomy" id="48"/>
    <lineage>
        <taxon>Bacteria</taxon>
        <taxon>Pseudomonadati</taxon>
        <taxon>Myxococcota</taxon>
        <taxon>Myxococcia</taxon>
        <taxon>Myxococcales</taxon>
        <taxon>Cystobacterineae</taxon>
        <taxon>Archangiaceae</taxon>
        <taxon>Archangium</taxon>
    </lineage>
</organism>
<evidence type="ECO:0000313" key="4">
    <source>
        <dbReference type="Proteomes" id="UP000035579"/>
    </source>
</evidence>
<evidence type="ECO:0000256" key="1">
    <source>
        <dbReference type="SAM" id="SignalP"/>
    </source>
</evidence>
<dbReference type="AlphaFoldDB" id="A0AAC8QBW0"/>
<protein>
    <recommendedName>
        <fullName evidence="6">PEGA domain-containing protein</fullName>
    </recommendedName>
</protein>
<reference evidence="3 5" key="2">
    <citation type="submission" date="2018-08" db="EMBL/GenBank/DDBJ databases">
        <title>Genomic Encyclopedia of Archaeal and Bacterial Type Strains, Phase II (KMG-II): from individual species to whole genera.</title>
        <authorList>
            <person name="Goeker M."/>
        </authorList>
    </citation>
    <scope>NUCLEOTIDE SEQUENCE [LARGE SCALE GENOMIC DNA]</scope>
    <source>
        <strain evidence="3 5">DSM 2261</strain>
    </source>
</reference>
<feature type="signal peptide" evidence="1">
    <location>
        <begin position="1"/>
        <end position="21"/>
    </location>
</feature>
<keyword evidence="1" id="KW-0732">Signal</keyword>
<proteinExistence type="predicted"/>
<evidence type="ECO:0000313" key="5">
    <source>
        <dbReference type="Proteomes" id="UP000256345"/>
    </source>
</evidence>
<reference evidence="2 4" key="1">
    <citation type="submission" date="2015-05" db="EMBL/GenBank/DDBJ databases">
        <title>Genome assembly of Archangium gephyra DSM 2261.</title>
        <authorList>
            <person name="Sharma G."/>
            <person name="Subramanian S."/>
        </authorList>
    </citation>
    <scope>NUCLEOTIDE SEQUENCE [LARGE SCALE GENOMIC DNA]</scope>
    <source>
        <strain evidence="2 4">DSM 2261</strain>
    </source>
</reference>
<dbReference type="RefSeq" id="WP_053066850.1">
    <property type="nucleotide sequence ID" value="NZ_CP011509.1"/>
</dbReference>
<evidence type="ECO:0008006" key="6">
    <source>
        <dbReference type="Google" id="ProtNLM"/>
    </source>
</evidence>
<dbReference type="EMBL" id="CP011509">
    <property type="protein sequence ID" value="AKJ04780.1"/>
    <property type="molecule type" value="Genomic_DNA"/>
</dbReference>
<name>A0AAC8QBW0_9BACT</name>
<dbReference type="KEGG" id="age:AA314_06406"/>
<keyword evidence="5" id="KW-1185">Reference proteome</keyword>
<gene>
    <name evidence="2" type="ORF">AA314_06406</name>
    <name evidence="3" type="ORF">ATI61_101147</name>
</gene>
<evidence type="ECO:0000313" key="2">
    <source>
        <dbReference type="EMBL" id="AKJ04780.1"/>
    </source>
</evidence>